<feature type="domain" description="DUF6824" evidence="2">
    <location>
        <begin position="109"/>
        <end position="193"/>
    </location>
</feature>
<sequence>MSDSNDDDYSSMNLSVMAAAAEQRISTAAAAAASAVAAPGDHDASSDASLSPGRRSKLVLPSLTPAMQEDLALTKELGTVKSLKPLSIGGRPEFADYPLQGIVAPHPNDVLCGRGGGSNNHPGNESFRELVNEVKVPYVNCPKREKPLIARRIVEAVRNQTPPGRFLCKDTKGLWNDIGDGRAREKTSQALREGAPIIRDMIRSPTDPTDVAAVVKEAKKAERAEKEYCVDVLEEEANPITAQASSHAPSKIEPTVVKCEIGPQVSMKNTPNLKKFLENAVPQSAAWPPIPQQAQRNFNLGMPYAHHARHMLGGFVAPPQVLLDYANRARYPDSVSIETVRRLLLGQIDPVTLALQLLSPQEAAMVARRHANSTVLMYPCPSVKMGDRSSSSGSSPTKHQLSNLTSIVSEGSSRTSLEECVVRKGTPSPSDGSSVESSKQSGSDTPSKRALPKKKRKYVEESGL</sequence>
<evidence type="ECO:0000259" key="2">
    <source>
        <dbReference type="Pfam" id="PF20710"/>
    </source>
</evidence>
<feature type="region of interest" description="Disordered" evidence="1">
    <location>
        <begin position="384"/>
        <end position="464"/>
    </location>
</feature>
<evidence type="ECO:0000313" key="4">
    <source>
        <dbReference type="Proteomes" id="UP001530377"/>
    </source>
</evidence>
<accession>A0ABD3RZI5</accession>
<evidence type="ECO:0000256" key="1">
    <source>
        <dbReference type="SAM" id="MobiDB-lite"/>
    </source>
</evidence>
<dbReference type="InterPro" id="IPR049227">
    <property type="entry name" value="DUF6824"/>
</dbReference>
<organism evidence="3 4">
    <name type="scientific">Cyclostephanos tholiformis</name>
    <dbReference type="NCBI Taxonomy" id="382380"/>
    <lineage>
        <taxon>Eukaryota</taxon>
        <taxon>Sar</taxon>
        <taxon>Stramenopiles</taxon>
        <taxon>Ochrophyta</taxon>
        <taxon>Bacillariophyta</taxon>
        <taxon>Coscinodiscophyceae</taxon>
        <taxon>Thalassiosirophycidae</taxon>
        <taxon>Stephanodiscales</taxon>
        <taxon>Stephanodiscaceae</taxon>
        <taxon>Cyclostephanos</taxon>
    </lineage>
</organism>
<dbReference type="Proteomes" id="UP001530377">
    <property type="component" value="Unassembled WGS sequence"/>
</dbReference>
<keyword evidence="4" id="KW-1185">Reference proteome</keyword>
<gene>
    <name evidence="3" type="ORF">ACHAXA_011714</name>
</gene>
<protein>
    <recommendedName>
        <fullName evidence="2">DUF6824 domain-containing protein</fullName>
    </recommendedName>
</protein>
<dbReference type="EMBL" id="JALLPB020000098">
    <property type="protein sequence ID" value="KAL3817626.1"/>
    <property type="molecule type" value="Genomic_DNA"/>
</dbReference>
<dbReference type="Pfam" id="PF20710">
    <property type="entry name" value="DUF6824"/>
    <property type="match status" value="1"/>
</dbReference>
<feature type="compositionally biased region" description="Low complexity" evidence="1">
    <location>
        <begin position="428"/>
        <end position="444"/>
    </location>
</feature>
<proteinExistence type="predicted"/>
<comment type="caution">
    <text evidence="3">The sequence shown here is derived from an EMBL/GenBank/DDBJ whole genome shotgun (WGS) entry which is preliminary data.</text>
</comment>
<dbReference type="AlphaFoldDB" id="A0ABD3RZI5"/>
<name>A0ABD3RZI5_9STRA</name>
<feature type="compositionally biased region" description="Polar residues" evidence="1">
    <location>
        <begin position="396"/>
        <end position="415"/>
    </location>
</feature>
<feature type="region of interest" description="Disordered" evidence="1">
    <location>
        <begin position="30"/>
        <end position="55"/>
    </location>
</feature>
<reference evidence="3 4" key="1">
    <citation type="submission" date="2024-10" db="EMBL/GenBank/DDBJ databases">
        <title>Updated reference genomes for cyclostephanoid diatoms.</title>
        <authorList>
            <person name="Roberts W.R."/>
            <person name="Alverson A.J."/>
        </authorList>
    </citation>
    <scope>NUCLEOTIDE SEQUENCE [LARGE SCALE GENOMIC DNA]</scope>
    <source>
        <strain evidence="3 4">AJA228-03</strain>
    </source>
</reference>
<evidence type="ECO:0000313" key="3">
    <source>
        <dbReference type="EMBL" id="KAL3817626.1"/>
    </source>
</evidence>